<feature type="transmembrane region" description="Helical" evidence="7">
    <location>
        <begin position="109"/>
        <end position="132"/>
    </location>
</feature>
<evidence type="ECO:0000313" key="8">
    <source>
        <dbReference type="EMBL" id="MWB98022.1"/>
    </source>
</evidence>
<gene>
    <name evidence="8" type="ORF">GB864_05590</name>
</gene>
<keyword evidence="3 7" id="KW-0812">Transmembrane</keyword>
<dbReference type="InterPro" id="IPR012506">
    <property type="entry name" value="TMEM86B-like"/>
</dbReference>
<sequence length="264" mass="26913">MTDSLGAAARAGREPAPTDLDAAARPGLPMLLAFLPYLLVAGLHLACIAGGFDEAARLSKYLLMPVLAGSVLVAVRLRRPARPAAVALLVAGILASWAGDSLLTFDGGVMFVVGLGAFLLAHVAYIAAFVVLGRGARARRLPPWTLLYPIAVVGLAISLWTGLGSLVGPVLVYAGVLATMAAMSARLTPVLAAGGALFLVSDSLLALDRFGDGWYAFALNGLVVMLTYTAAQGLIAIGVVQAAANDASARPSAAPGRRGSATVR</sequence>
<feature type="transmembrane region" description="Helical" evidence="7">
    <location>
        <begin position="213"/>
        <end position="240"/>
    </location>
</feature>
<comment type="similarity">
    <text evidence="2">Belongs to the TMEM86 family.</text>
</comment>
<accession>A0A6I4NXZ7</accession>
<keyword evidence="5 7" id="KW-0472">Membrane</keyword>
<dbReference type="PANTHER" id="PTHR31885">
    <property type="entry name" value="GH04784P"/>
    <property type="match status" value="1"/>
</dbReference>
<feature type="compositionally biased region" description="Low complexity" evidence="6">
    <location>
        <begin position="1"/>
        <end position="17"/>
    </location>
</feature>
<proteinExistence type="inferred from homology"/>
<evidence type="ECO:0000256" key="6">
    <source>
        <dbReference type="SAM" id="MobiDB-lite"/>
    </source>
</evidence>
<dbReference type="PANTHER" id="PTHR31885:SF6">
    <property type="entry name" value="GH04784P"/>
    <property type="match status" value="1"/>
</dbReference>
<dbReference type="GO" id="GO:0016020">
    <property type="term" value="C:membrane"/>
    <property type="evidence" value="ECO:0007669"/>
    <property type="project" value="UniProtKB-SubCell"/>
</dbReference>
<evidence type="ECO:0000256" key="5">
    <source>
        <dbReference type="ARBA" id="ARBA00023136"/>
    </source>
</evidence>
<feature type="transmembrane region" description="Helical" evidence="7">
    <location>
        <begin position="31"/>
        <end position="52"/>
    </location>
</feature>
<evidence type="ECO:0000256" key="4">
    <source>
        <dbReference type="ARBA" id="ARBA00022989"/>
    </source>
</evidence>
<dbReference type="Pfam" id="PF07947">
    <property type="entry name" value="YhhN"/>
    <property type="match status" value="1"/>
</dbReference>
<keyword evidence="4 7" id="KW-1133">Transmembrane helix</keyword>
<dbReference type="AlphaFoldDB" id="A0A6I4NXZ7"/>
<evidence type="ECO:0000313" key="9">
    <source>
        <dbReference type="Proteomes" id="UP000438182"/>
    </source>
</evidence>
<dbReference type="EMBL" id="WSTA01000017">
    <property type="protein sequence ID" value="MWB98022.1"/>
    <property type="molecule type" value="Genomic_DNA"/>
</dbReference>
<feature type="region of interest" description="Disordered" evidence="6">
    <location>
        <begin position="1"/>
        <end position="20"/>
    </location>
</feature>
<evidence type="ECO:0008006" key="10">
    <source>
        <dbReference type="Google" id="ProtNLM"/>
    </source>
</evidence>
<comment type="subcellular location">
    <subcellularLocation>
        <location evidence="1">Membrane</location>
        <topology evidence="1">Multi-pass membrane protein</topology>
    </subcellularLocation>
</comment>
<name>A0A6I4NXZ7_9MICO</name>
<evidence type="ECO:0000256" key="2">
    <source>
        <dbReference type="ARBA" id="ARBA00007375"/>
    </source>
</evidence>
<organism evidence="8 9">
    <name type="scientific">Agromyces seonyuensis</name>
    <dbReference type="NCBI Taxonomy" id="2662446"/>
    <lineage>
        <taxon>Bacteria</taxon>
        <taxon>Bacillati</taxon>
        <taxon>Actinomycetota</taxon>
        <taxon>Actinomycetes</taxon>
        <taxon>Micrococcales</taxon>
        <taxon>Microbacteriaceae</taxon>
        <taxon>Agromyces</taxon>
    </lineage>
</organism>
<dbReference type="Proteomes" id="UP000438182">
    <property type="component" value="Unassembled WGS sequence"/>
</dbReference>
<dbReference type="RefSeq" id="WP_160423362.1">
    <property type="nucleotide sequence ID" value="NZ_WSTA01000017.1"/>
</dbReference>
<reference evidence="8 9" key="1">
    <citation type="submission" date="2019-12" db="EMBL/GenBank/DDBJ databases">
        <authorList>
            <person name="Kim Y.S."/>
        </authorList>
    </citation>
    <scope>NUCLEOTIDE SEQUENCE [LARGE SCALE GENOMIC DNA]</scope>
    <source>
        <strain evidence="8 9">MMS17-SY077</strain>
    </source>
</reference>
<evidence type="ECO:0000256" key="1">
    <source>
        <dbReference type="ARBA" id="ARBA00004141"/>
    </source>
</evidence>
<dbReference type="GO" id="GO:0016787">
    <property type="term" value="F:hydrolase activity"/>
    <property type="evidence" value="ECO:0007669"/>
    <property type="project" value="TreeGrafter"/>
</dbReference>
<evidence type="ECO:0000256" key="7">
    <source>
        <dbReference type="SAM" id="Phobius"/>
    </source>
</evidence>
<keyword evidence="9" id="KW-1185">Reference proteome</keyword>
<protein>
    <recommendedName>
        <fullName evidence="10">Lysoplasmalogenase</fullName>
    </recommendedName>
</protein>
<feature type="transmembrane region" description="Helical" evidence="7">
    <location>
        <begin position="84"/>
        <end position="103"/>
    </location>
</feature>
<comment type="caution">
    <text evidence="8">The sequence shown here is derived from an EMBL/GenBank/DDBJ whole genome shotgun (WGS) entry which is preliminary data.</text>
</comment>
<feature type="transmembrane region" description="Helical" evidence="7">
    <location>
        <begin position="144"/>
        <end position="160"/>
    </location>
</feature>
<evidence type="ECO:0000256" key="3">
    <source>
        <dbReference type="ARBA" id="ARBA00022692"/>
    </source>
</evidence>